<dbReference type="InterPro" id="IPR005106">
    <property type="entry name" value="Asp/hSer_DH_NAD-bd"/>
</dbReference>
<dbReference type="PANTHER" id="PTHR31873">
    <property type="entry name" value="L-ASPARTATE DEHYDROGENASE-RELATED"/>
    <property type="match status" value="1"/>
</dbReference>
<dbReference type="Pfam" id="PF01958">
    <property type="entry name" value="Asp_DH_C"/>
    <property type="match status" value="1"/>
</dbReference>
<keyword evidence="2 6" id="KW-0662">Pyridine nucleotide biosynthesis</keyword>
<sequence>MKVFFIGGGNIAKIVYQELRDEIEKCWYYDVIETDLPCERLERFFVPEDADVVVECASVDAVKQYGLDVLKSGKDFYIISSGAFSDVEFFDKFMEELKRSSQTAYIPSGAIGGLDIIRAVKKFISKVELVTRKPPKAFNLENLSEDQVIFSGNARQAIEEFPQNTNVSVTLSLAVGDFDKVDVRIVADPKIEENVHEINIYSSVGEYKIIHKNKPSPNPKTSYLAPLSLVSALRKRAERFQVG</sequence>
<comment type="function">
    <text evidence="6">Specifically catalyzes the NAD or NADP-dependent dehydrogenation of L-aspartate to iminoaspartate.</text>
</comment>
<dbReference type="AlphaFoldDB" id="A0AAI8CMR9"/>
<reference evidence="9 10" key="1">
    <citation type="journal article" date="2015" name="Stand. Genomic Sci.">
        <title>Genome sequence of a native-feather degrading extremely thermophilic Eubacterium, Fervidobacterium islandicum AW-1.</title>
        <authorList>
            <person name="Lee Y.J."/>
            <person name="Jeong H."/>
            <person name="Park G.S."/>
            <person name="Kwak Y."/>
            <person name="Lee S.J."/>
            <person name="Lee S.J."/>
            <person name="Park M.K."/>
            <person name="Kim J.Y."/>
            <person name="Kang H.K."/>
            <person name="Shin J.H."/>
            <person name="Lee D.W."/>
        </authorList>
    </citation>
    <scope>NUCLEOTIDE SEQUENCE [LARGE SCALE GENOMIC DNA]</scope>
    <source>
        <strain evidence="9 10">AW-1</strain>
    </source>
</reference>
<organism evidence="9 10">
    <name type="scientific">Fervidobacterium islandicum</name>
    <dbReference type="NCBI Taxonomy" id="2423"/>
    <lineage>
        <taxon>Bacteria</taxon>
        <taxon>Thermotogati</taxon>
        <taxon>Thermotogota</taxon>
        <taxon>Thermotogae</taxon>
        <taxon>Thermotogales</taxon>
        <taxon>Fervidobacteriaceae</taxon>
        <taxon>Fervidobacterium</taxon>
    </lineage>
</organism>
<dbReference type="KEGG" id="fia:NA23_08550"/>
<evidence type="ECO:0000256" key="6">
    <source>
        <dbReference type="HAMAP-Rule" id="MF_01265"/>
    </source>
</evidence>
<keyword evidence="10" id="KW-1185">Reference proteome</keyword>
<dbReference type="GO" id="GO:0033735">
    <property type="term" value="F:aspartate dehydrogenase [NAD(P)+] activity"/>
    <property type="evidence" value="ECO:0007669"/>
    <property type="project" value="UniProtKB-EC"/>
</dbReference>
<protein>
    <recommendedName>
        <fullName evidence="6">L-aspartate dehydrogenase</fullName>
        <ecNumber evidence="6">1.4.1.21</ecNumber>
    </recommendedName>
</protein>
<feature type="domain" description="Aspartate dehydrogenase" evidence="7">
    <location>
        <begin position="144"/>
        <end position="230"/>
    </location>
</feature>
<evidence type="ECO:0000256" key="2">
    <source>
        <dbReference type="ARBA" id="ARBA00022642"/>
    </source>
</evidence>
<evidence type="ECO:0000256" key="4">
    <source>
        <dbReference type="ARBA" id="ARBA00023002"/>
    </source>
</evidence>
<dbReference type="EC" id="1.4.1.21" evidence="6"/>
<keyword evidence="4 6" id="KW-0560">Oxidoreductase</keyword>
<evidence type="ECO:0000259" key="7">
    <source>
        <dbReference type="Pfam" id="PF01958"/>
    </source>
</evidence>
<dbReference type="GO" id="GO:0050661">
    <property type="term" value="F:NADP binding"/>
    <property type="evidence" value="ECO:0007669"/>
    <property type="project" value="UniProtKB-UniRule"/>
</dbReference>
<dbReference type="HAMAP" id="MF_01265">
    <property type="entry name" value="NadX"/>
    <property type="match status" value="1"/>
</dbReference>
<dbReference type="Gene3D" id="3.40.50.720">
    <property type="entry name" value="NAD(P)-binding Rossmann-like Domain"/>
    <property type="match status" value="1"/>
</dbReference>
<feature type="domain" description="Aspartate/homoserine dehydrogenase NAD-binding" evidence="8">
    <location>
        <begin position="36"/>
        <end position="106"/>
    </location>
</feature>
<dbReference type="InterPro" id="IPR022487">
    <property type="entry name" value="Asp_DH_arc"/>
</dbReference>
<dbReference type="GO" id="GO:0016639">
    <property type="term" value="F:oxidoreductase activity, acting on the CH-NH2 group of donors, NAD or NADP as acceptor"/>
    <property type="evidence" value="ECO:0007669"/>
    <property type="project" value="UniProtKB-UniRule"/>
</dbReference>
<feature type="binding site" evidence="6">
    <location>
        <position position="110"/>
    </location>
    <ligand>
        <name>NAD(+)</name>
        <dbReference type="ChEBI" id="CHEBI:57540"/>
    </ligand>
</feature>
<dbReference type="Gene3D" id="3.30.360.10">
    <property type="entry name" value="Dihydrodipicolinate Reductase, domain 2"/>
    <property type="match status" value="1"/>
</dbReference>
<comment type="catalytic activity">
    <reaction evidence="6">
        <text>L-aspartate + NADP(+) + H2O = oxaloacetate + NH4(+) + NADPH + H(+)</text>
        <dbReference type="Rhea" id="RHEA:11784"/>
        <dbReference type="ChEBI" id="CHEBI:15377"/>
        <dbReference type="ChEBI" id="CHEBI:15378"/>
        <dbReference type="ChEBI" id="CHEBI:16452"/>
        <dbReference type="ChEBI" id="CHEBI:28938"/>
        <dbReference type="ChEBI" id="CHEBI:29991"/>
        <dbReference type="ChEBI" id="CHEBI:57783"/>
        <dbReference type="ChEBI" id="CHEBI:58349"/>
        <dbReference type="EC" id="1.4.1.21"/>
    </reaction>
</comment>
<dbReference type="RefSeq" id="WP_033192244.1">
    <property type="nucleotide sequence ID" value="NZ_CP014334.2"/>
</dbReference>
<keyword evidence="5 6" id="KW-0520">NAD</keyword>
<dbReference type="PANTHER" id="PTHR31873:SF6">
    <property type="entry name" value="ASPARTATE DEHYDROGENASE DOMAIN-CONTAINING PROTEIN"/>
    <property type="match status" value="1"/>
</dbReference>
<dbReference type="InterPro" id="IPR036291">
    <property type="entry name" value="NAD(P)-bd_dom_sf"/>
</dbReference>
<comment type="similarity">
    <text evidence="1 6">Belongs to the L-aspartate dehydrogenase family.</text>
</comment>
<dbReference type="Proteomes" id="UP000093740">
    <property type="component" value="Chromosome"/>
</dbReference>
<dbReference type="NCBIfam" id="TIGR03855">
    <property type="entry name" value="NAD_NadX"/>
    <property type="match status" value="1"/>
</dbReference>
<dbReference type="PIRSF" id="PIRSF005227">
    <property type="entry name" value="Asp_dh_NAD_syn"/>
    <property type="match status" value="1"/>
</dbReference>
<dbReference type="SUPFAM" id="SSF51735">
    <property type="entry name" value="NAD(P)-binding Rossmann-fold domains"/>
    <property type="match status" value="1"/>
</dbReference>
<dbReference type="GO" id="GO:0051287">
    <property type="term" value="F:NAD binding"/>
    <property type="evidence" value="ECO:0007669"/>
    <property type="project" value="UniProtKB-UniRule"/>
</dbReference>
<keyword evidence="3 6" id="KW-0521">NADP</keyword>
<evidence type="ECO:0000256" key="3">
    <source>
        <dbReference type="ARBA" id="ARBA00022857"/>
    </source>
</evidence>
<comment type="miscellaneous">
    <text evidence="6">The iminoaspartate product is unstable in aqueous solution and can decompose to oxaloacetate and ammonia.</text>
</comment>
<dbReference type="EMBL" id="CP014334">
    <property type="protein sequence ID" value="AMW33278.1"/>
    <property type="molecule type" value="Genomic_DNA"/>
</dbReference>
<feature type="binding site" evidence="6">
    <location>
        <position position="166"/>
    </location>
    <ligand>
        <name>NAD(+)</name>
        <dbReference type="ChEBI" id="CHEBI:57540"/>
    </ligand>
</feature>
<dbReference type="InterPro" id="IPR002811">
    <property type="entry name" value="Asp_DH"/>
</dbReference>
<feature type="active site" evidence="6">
    <location>
        <position position="196"/>
    </location>
</feature>
<name>A0AAI8CMR9_FERIS</name>
<evidence type="ECO:0000256" key="5">
    <source>
        <dbReference type="ARBA" id="ARBA00023027"/>
    </source>
</evidence>
<evidence type="ECO:0000259" key="8">
    <source>
        <dbReference type="Pfam" id="PF03447"/>
    </source>
</evidence>
<dbReference type="SUPFAM" id="SSF55347">
    <property type="entry name" value="Glyceraldehyde-3-phosphate dehydrogenase-like, C-terminal domain"/>
    <property type="match status" value="1"/>
</dbReference>
<evidence type="ECO:0000313" key="9">
    <source>
        <dbReference type="EMBL" id="AMW33278.1"/>
    </source>
</evidence>
<comment type="catalytic activity">
    <reaction evidence="6">
        <text>L-aspartate + NAD(+) + H2O = oxaloacetate + NH4(+) + NADH + H(+)</text>
        <dbReference type="Rhea" id="RHEA:11788"/>
        <dbReference type="ChEBI" id="CHEBI:15377"/>
        <dbReference type="ChEBI" id="CHEBI:15378"/>
        <dbReference type="ChEBI" id="CHEBI:16452"/>
        <dbReference type="ChEBI" id="CHEBI:28938"/>
        <dbReference type="ChEBI" id="CHEBI:29991"/>
        <dbReference type="ChEBI" id="CHEBI:57540"/>
        <dbReference type="ChEBI" id="CHEBI:57945"/>
        <dbReference type="EC" id="1.4.1.21"/>
    </reaction>
</comment>
<gene>
    <name evidence="6 9" type="primary">nadX</name>
    <name evidence="9" type="ORF">NA23_08550</name>
</gene>
<accession>A0AAI8CMR9</accession>
<comment type="pathway">
    <text evidence="6">Cofactor biosynthesis; NAD(+) biosynthesis; iminoaspartate from L-aspartate (dehydrogenase route): step 1/1.</text>
</comment>
<dbReference type="Pfam" id="PF03447">
    <property type="entry name" value="NAD_binding_3"/>
    <property type="match status" value="1"/>
</dbReference>
<dbReference type="NCBIfam" id="NF009829">
    <property type="entry name" value="PRK13303.1-4"/>
    <property type="match status" value="1"/>
</dbReference>
<evidence type="ECO:0000256" key="1">
    <source>
        <dbReference type="ARBA" id="ARBA00008331"/>
    </source>
</evidence>
<dbReference type="InterPro" id="IPR011182">
    <property type="entry name" value="L-Asp_DH"/>
</dbReference>
<proteinExistence type="inferred from homology"/>
<dbReference type="GO" id="GO:0009435">
    <property type="term" value="P:NAD+ biosynthetic process"/>
    <property type="evidence" value="ECO:0007669"/>
    <property type="project" value="UniProtKB-UniRule"/>
</dbReference>
<evidence type="ECO:0000313" key="10">
    <source>
        <dbReference type="Proteomes" id="UP000093740"/>
    </source>
</evidence>
<dbReference type="InterPro" id="IPR020626">
    <property type="entry name" value="Asp_DH_prok"/>
</dbReference>